<proteinExistence type="predicted"/>
<evidence type="ECO:0000313" key="2">
    <source>
        <dbReference type="Proteomes" id="UP000186817"/>
    </source>
</evidence>
<feature type="non-terminal residue" evidence="1">
    <location>
        <position position="1"/>
    </location>
</feature>
<reference evidence="1 2" key="1">
    <citation type="submission" date="2016-02" db="EMBL/GenBank/DDBJ databases">
        <title>Genome analysis of coral dinoflagellate symbionts highlights evolutionary adaptations to a symbiotic lifestyle.</title>
        <authorList>
            <person name="Aranda M."/>
            <person name="Li Y."/>
            <person name="Liew Y.J."/>
            <person name="Baumgarten S."/>
            <person name="Simakov O."/>
            <person name="Wilson M."/>
            <person name="Piel J."/>
            <person name="Ashoor H."/>
            <person name="Bougouffa S."/>
            <person name="Bajic V.B."/>
            <person name="Ryu T."/>
            <person name="Ravasi T."/>
            <person name="Bayer T."/>
            <person name="Micklem G."/>
            <person name="Kim H."/>
            <person name="Bhak J."/>
            <person name="Lajeunesse T.C."/>
            <person name="Voolstra C.R."/>
        </authorList>
    </citation>
    <scope>NUCLEOTIDE SEQUENCE [LARGE SCALE GENOMIC DNA]</scope>
    <source>
        <strain evidence="1 2">CCMP2467</strain>
    </source>
</reference>
<organism evidence="1 2">
    <name type="scientific">Symbiodinium microadriaticum</name>
    <name type="common">Dinoflagellate</name>
    <name type="synonym">Zooxanthella microadriatica</name>
    <dbReference type="NCBI Taxonomy" id="2951"/>
    <lineage>
        <taxon>Eukaryota</taxon>
        <taxon>Sar</taxon>
        <taxon>Alveolata</taxon>
        <taxon>Dinophyceae</taxon>
        <taxon>Suessiales</taxon>
        <taxon>Symbiodiniaceae</taxon>
        <taxon>Symbiodinium</taxon>
    </lineage>
</organism>
<dbReference type="AlphaFoldDB" id="A0A1Q9BUL6"/>
<feature type="non-terminal residue" evidence="1">
    <location>
        <position position="33"/>
    </location>
</feature>
<gene>
    <name evidence="1" type="ORF">AK812_SmicGene46158</name>
</gene>
<comment type="caution">
    <text evidence="1">The sequence shown here is derived from an EMBL/GenBank/DDBJ whole genome shotgun (WGS) entry which is preliminary data.</text>
</comment>
<accession>A0A1Q9BUL6</accession>
<dbReference type="EMBL" id="LSRX01003889">
    <property type="protein sequence ID" value="OLP74334.1"/>
    <property type="molecule type" value="Genomic_DNA"/>
</dbReference>
<dbReference type="Proteomes" id="UP000186817">
    <property type="component" value="Unassembled WGS sequence"/>
</dbReference>
<evidence type="ECO:0000313" key="1">
    <source>
        <dbReference type="EMBL" id="OLP74334.1"/>
    </source>
</evidence>
<protein>
    <submittedName>
        <fullName evidence="1">Uncharacterized protein</fullName>
    </submittedName>
</protein>
<name>A0A1Q9BUL6_SYMMI</name>
<sequence length="33" mass="3719">TCRPTPRKRNCGKDCSRPCIVPWATTSRRCATP</sequence>
<keyword evidence="2" id="KW-1185">Reference proteome</keyword>